<evidence type="ECO:0000259" key="3">
    <source>
        <dbReference type="Pfam" id="PF23726"/>
    </source>
</evidence>
<dbReference type="Gene3D" id="2.130.10.10">
    <property type="entry name" value="YVTN repeat-like/Quinoprotein amine dehydrogenase"/>
    <property type="match status" value="2"/>
</dbReference>
<dbReference type="InterPro" id="IPR050358">
    <property type="entry name" value="RSE1/DDB1/CFT1"/>
</dbReference>
<dbReference type="GO" id="GO:0003676">
    <property type="term" value="F:nucleic acid binding"/>
    <property type="evidence" value="ECO:0007669"/>
    <property type="project" value="InterPro"/>
</dbReference>
<dbReference type="InterPro" id="IPR058543">
    <property type="entry name" value="Beta-prop_RSE1/DDB1/CPSF1_2nd"/>
</dbReference>
<dbReference type="AlphaFoldDB" id="A0A915LNM9"/>
<dbReference type="InterPro" id="IPR015943">
    <property type="entry name" value="WD40/YVTN_repeat-like_dom_sf"/>
</dbReference>
<name>A0A915LNM9_MELJA</name>
<sequence length="433" mass="48205">MESFHYLFVALGDGTVIHFRINLENGFLSNQKKFSLGTQPTTLMKFISKKLAVNVFVCSDRPTVIYSSNNKLSFSNVNLRSVNQMCPLNSEHYRGSVSRLVYQPETRLIAILTYRPEEYVGCNGVMQNNKHSYSRPSISVMGAKYAYVVQLPQQQQPQPFSDPTTSTPSSSSNKQSQCQQIEPTTTTVIDPCCAPPSTSSATAVAPPAVIAPNSDTEIEVYSVCFLDSNTFECLNVLELNKQEVGISICSAHLGDDPTPYFAIGTAIVVPDEQEPKQGRILIVQATQSADSTDGLGRAVYSITTLGNKLVCTVNSTVRLFEWTPERELRLECSNFNYIQALYLKTKGDLVLIGDLMRSICLLSYKPADSSFEEIARDYSAEWTTSCEIVDSETFFAAETNFNIYCCKIDVNAETDEDRMRLKVISDFTLKVEY</sequence>
<reference evidence="5" key="1">
    <citation type="submission" date="2022-11" db="UniProtKB">
        <authorList>
            <consortium name="WormBaseParasite"/>
        </authorList>
    </citation>
    <scope>IDENTIFICATION</scope>
</reference>
<protein>
    <submittedName>
        <fullName evidence="5">DNA damage-binding protein 1</fullName>
    </submittedName>
</protein>
<proteinExistence type="predicted"/>
<evidence type="ECO:0000256" key="1">
    <source>
        <dbReference type="SAM" id="MobiDB-lite"/>
    </source>
</evidence>
<dbReference type="InterPro" id="IPR004871">
    <property type="entry name" value="RSE1/DDB1/CPSF1_C"/>
</dbReference>
<organism evidence="4 5">
    <name type="scientific">Meloidogyne javanica</name>
    <name type="common">Root-knot nematode worm</name>
    <dbReference type="NCBI Taxonomy" id="6303"/>
    <lineage>
        <taxon>Eukaryota</taxon>
        <taxon>Metazoa</taxon>
        <taxon>Ecdysozoa</taxon>
        <taxon>Nematoda</taxon>
        <taxon>Chromadorea</taxon>
        <taxon>Rhabditida</taxon>
        <taxon>Tylenchina</taxon>
        <taxon>Tylenchomorpha</taxon>
        <taxon>Tylenchoidea</taxon>
        <taxon>Meloidogynidae</taxon>
        <taxon>Meloidogyninae</taxon>
        <taxon>Meloidogyne</taxon>
        <taxon>Meloidogyne incognita group</taxon>
    </lineage>
</organism>
<evidence type="ECO:0000259" key="2">
    <source>
        <dbReference type="Pfam" id="PF03178"/>
    </source>
</evidence>
<dbReference type="Proteomes" id="UP000887561">
    <property type="component" value="Unplaced"/>
</dbReference>
<dbReference type="Pfam" id="PF03178">
    <property type="entry name" value="CPSF_A"/>
    <property type="match status" value="1"/>
</dbReference>
<feature type="domain" description="RSE1/DDB1/CPSF1 second beta-propeller" evidence="3">
    <location>
        <begin position="5"/>
        <end position="97"/>
    </location>
</feature>
<dbReference type="PANTHER" id="PTHR10644">
    <property type="entry name" value="DNA REPAIR/RNA PROCESSING CPSF FAMILY"/>
    <property type="match status" value="1"/>
</dbReference>
<evidence type="ECO:0000313" key="5">
    <source>
        <dbReference type="WBParaSite" id="scaffold1348_cov230.g2951"/>
    </source>
</evidence>
<feature type="domain" description="RSE1/DDB1/CPSF1 C-terminal" evidence="2">
    <location>
        <begin position="222"/>
        <end position="429"/>
    </location>
</feature>
<dbReference type="GO" id="GO:0005634">
    <property type="term" value="C:nucleus"/>
    <property type="evidence" value="ECO:0007669"/>
    <property type="project" value="InterPro"/>
</dbReference>
<dbReference type="WBParaSite" id="scaffold1348_cov230.g2951">
    <property type="protein sequence ID" value="scaffold1348_cov230.g2951"/>
    <property type="gene ID" value="scaffold1348_cov230.g2951"/>
</dbReference>
<keyword evidence="4" id="KW-1185">Reference proteome</keyword>
<evidence type="ECO:0000313" key="4">
    <source>
        <dbReference type="Proteomes" id="UP000887561"/>
    </source>
</evidence>
<dbReference type="Pfam" id="PF23726">
    <property type="entry name" value="Beta-prop_RSE1_2nd"/>
    <property type="match status" value="1"/>
</dbReference>
<feature type="region of interest" description="Disordered" evidence="1">
    <location>
        <begin position="156"/>
        <end position="180"/>
    </location>
</feature>
<accession>A0A915LNM9</accession>